<reference evidence="1 2" key="1">
    <citation type="submission" date="2019-01" db="EMBL/GenBank/DDBJ databases">
        <title>Spirosoma flava sp. nov., a propanil-degrading bacterium isolated from herbicide-contaminated soil.</title>
        <authorList>
            <person name="Zhang L."/>
            <person name="Jiang J.-D."/>
        </authorList>
    </citation>
    <scope>NUCLEOTIDE SEQUENCE [LARGE SCALE GENOMIC DNA]</scope>
    <source>
        <strain evidence="1 2">TY50</strain>
    </source>
</reference>
<protein>
    <submittedName>
        <fullName evidence="1">Uncharacterized protein</fullName>
    </submittedName>
</protein>
<evidence type="ECO:0000313" key="1">
    <source>
        <dbReference type="EMBL" id="RYC66666.1"/>
    </source>
</evidence>
<evidence type="ECO:0000313" key="2">
    <source>
        <dbReference type="Proteomes" id="UP000290407"/>
    </source>
</evidence>
<name>A0A4Q2UCZ0_9BACT</name>
<proteinExistence type="predicted"/>
<accession>A0A4Q2UCZ0</accession>
<gene>
    <name evidence="1" type="ORF">EQG79_27890</name>
</gene>
<dbReference type="RefSeq" id="WP_129606055.1">
    <property type="nucleotide sequence ID" value="NZ_SBLB01000012.1"/>
</dbReference>
<comment type="caution">
    <text evidence="1">The sequence shown here is derived from an EMBL/GenBank/DDBJ whole genome shotgun (WGS) entry which is preliminary data.</text>
</comment>
<sequence length="163" mass="18379">MCTLFSISSKEIWFVGPSIQQRQIEISPTTLTEKRAGCLIKIAADWPAFRQAATLRSTLCRSRLIVLFDSSQLSHEELIEIRIMREKHSWFAPIVYFDQPDLGKVIHAFNADLAGYCASADTIVDLMTMVQAVNGGKLSYTKGFCDLLRKYGFPVVENSQIKN</sequence>
<dbReference type="EMBL" id="SBLB01000012">
    <property type="protein sequence ID" value="RYC66666.1"/>
    <property type="molecule type" value="Genomic_DNA"/>
</dbReference>
<dbReference type="AlphaFoldDB" id="A0A4Q2UCZ0"/>
<keyword evidence="2" id="KW-1185">Reference proteome</keyword>
<organism evidence="1 2">
    <name type="scientific">Spirosoma sordidisoli</name>
    <dbReference type="NCBI Taxonomy" id="2502893"/>
    <lineage>
        <taxon>Bacteria</taxon>
        <taxon>Pseudomonadati</taxon>
        <taxon>Bacteroidota</taxon>
        <taxon>Cytophagia</taxon>
        <taxon>Cytophagales</taxon>
        <taxon>Cytophagaceae</taxon>
        <taxon>Spirosoma</taxon>
    </lineage>
</organism>
<dbReference type="Proteomes" id="UP000290407">
    <property type="component" value="Unassembled WGS sequence"/>
</dbReference>